<evidence type="ECO:0000256" key="1">
    <source>
        <dbReference type="PROSITE-ProRule" id="PRU00087"/>
    </source>
</evidence>
<reference evidence="3 4" key="1">
    <citation type="journal article" date="2012" name="Nucleic Acids Res.">
        <title>Sequencing of the smallest Apicomplexan genome from the human pathogen Babesia microti.</title>
        <authorList>
            <person name="Cornillot E."/>
            <person name="Hadj-Kaddour K."/>
            <person name="Dassouli A."/>
            <person name="Noel B."/>
            <person name="Ranwez V."/>
            <person name="Vacherie B."/>
            <person name="Augagneur Y."/>
            <person name="Bres V."/>
            <person name="Duclos A."/>
            <person name="Randazzo S."/>
            <person name="Carcy B."/>
            <person name="Debierre-Grockiego F."/>
            <person name="Delbecq S."/>
            <person name="Moubri-Menage K."/>
            <person name="Shams-Eldin H."/>
            <person name="Usmani-Brown S."/>
            <person name="Bringaud F."/>
            <person name="Wincker P."/>
            <person name="Vivares C.P."/>
            <person name="Schwarz R.T."/>
            <person name="Schetters T.P."/>
            <person name="Krause P.J."/>
            <person name="Gorenflot A."/>
            <person name="Berry V."/>
            <person name="Barbe V."/>
            <person name="Ben Mamoun C."/>
        </authorList>
    </citation>
    <scope>NUCLEOTIDE SEQUENCE [LARGE SCALE GENOMIC DNA]</scope>
    <source>
        <strain evidence="3 4">RI</strain>
    </source>
</reference>
<dbReference type="OrthoDB" id="5334309at2759"/>
<dbReference type="GeneID" id="24424498"/>
<dbReference type="EMBL" id="FO082872">
    <property type="protein sequence ID" value="SJK86118.1"/>
    <property type="molecule type" value="Genomic_DNA"/>
</dbReference>
<keyword evidence="4" id="KW-1185">Reference proteome</keyword>
<dbReference type="AlphaFoldDB" id="A0A1R4AAU3"/>
<dbReference type="Gene3D" id="2.60.40.10">
    <property type="entry name" value="Immunoglobulins"/>
    <property type="match status" value="2"/>
</dbReference>
<feature type="coiled-coil region" evidence="2">
    <location>
        <begin position="299"/>
        <end position="407"/>
    </location>
</feature>
<reference evidence="3 4" key="3">
    <citation type="journal article" date="2016" name="Sci. Rep.">
        <title>Genome-wide diversity and gene expression profiling of Babesia microti isolates identify polymorphic genes that mediate host-pathogen interactions.</title>
        <authorList>
            <person name="Silva J.C."/>
            <person name="Cornillot E."/>
            <person name="McCracken C."/>
            <person name="Usmani-Brown S."/>
            <person name="Dwivedi A."/>
            <person name="Ifeonu O.O."/>
            <person name="Crabtree J."/>
            <person name="Gotia H.T."/>
            <person name="Virji A.Z."/>
            <person name="Reynes C."/>
            <person name="Colinge J."/>
            <person name="Kumar V."/>
            <person name="Lawres L."/>
            <person name="Pazzi J.E."/>
            <person name="Pablo J.V."/>
            <person name="Hung C."/>
            <person name="Brancato J."/>
            <person name="Kumari P."/>
            <person name="Orvis J."/>
            <person name="Tretina K."/>
            <person name="Chibucos M."/>
            <person name="Ott S."/>
            <person name="Sadzewicz L."/>
            <person name="Sengamalay N."/>
            <person name="Shetty A.C."/>
            <person name="Su Q."/>
            <person name="Tallon L."/>
            <person name="Fraser C.M."/>
            <person name="Frutos R."/>
            <person name="Molina D.M."/>
            <person name="Krause P.J."/>
            <person name="Ben Mamoun C."/>
        </authorList>
    </citation>
    <scope>NUCLEOTIDE SEQUENCE [LARGE SCALE GENOMIC DNA]</scope>
    <source>
        <strain evidence="3 4">RI</strain>
    </source>
</reference>
<feature type="repeat" description="Filamin" evidence="1">
    <location>
        <begin position="133"/>
        <end position="175"/>
    </location>
</feature>
<sequence>MLDTIPDYTFAKAFVSVLDPKTHNNYCGITNNFPVNYNSTRITDDIESTSYAKGYDEIYLVRATGDAFIGGLAGRFLKGNVILYNKRGQRIHQSISNIITAKLSYINHDSTSHTSSLEAADDMQDINADDCYVSVKLLTNGLFEVSYIPHKSGLYNLHVLCNGKHIENSPFDVKILHGPAYGPNCFIEALEYHSHTQYNGLLIHAVDSEDNRIEIGGDNFDIVPIGNVKIISTRDLSNGDYLVTYSVSNFYVYEKCQIQVKLNGLEIKNSPFSLNQLIHTPQKDFVKHISKEYQMLLQLKNCLENKKRIQLEHAELSQQIQKVRDDCNMTYVALNKKIVYNLPVNLKLEDLDKRKIEQQDMMKEYIKKHAELAQRAEKIDQDTQRLVELEREIIDTLRDKFKQLKETNRKYILSHKIMENELIRKTMERRKSSNKNSSEYSNSCSDIRDSRNEYYYSDNLGCVPGFYHSGKQNKNTFKICETKPDNPHSPAFWLVEGRFLHKIA</sequence>
<proteinExistence type="predicted"/>
<dbReference type="Pfam" id="PF00630">
    <property type="entry name" value="Filamin"/>
    <property type="match status" value="1"/>
</dbReference>
<dbReference type="InterPro" id="IPR014756">
    <property type="entry name" value="Ig_E-set"/>
</dbReference>
<dbReference type="KEGG" id="bmic:BMR1_02g03576"/>
<evidence type="ECO:0000313" key="3">
    <source>
        <dbReference type="EMBL" id="SJK86118.1"/>
    </source>
</evidence>
<dbReference type="InterPro" id="IPR017868">
    <property type="entry name" value="Filamin/ABP280_repeat-like"/>
</dbReference>
<dbReference type="RefSeq" id="XP_021338314.1">
    <property type="nucleotide sequence ID" value="XM_021481704.1"/>
</dbReference>
<accession>A0A1R4AAU3</accession>
<evidence type="ECO:0000313" key="4">
    <source>
        <dbReference type="Proteomes" id="UP000002899"/>
    </source>
</evidence>
<organism evidence="3 4">
    <name type="scientific">Babesia microti (strain RI)</name>
    <dbReference type="NCBI Taxonomy" id="1133968"/>
    <lineage>
        <taxon>Eukaryota</taxon>
        <taxon>Sar</taxon>
        <taxon>Alveolata</taxon>
        <taxon>Apicomplexa</taxon>
        <taxon>Aconoidasida</taxon>
        <taxon>Piroplasmida</taxon>
        <taxon>Babesiidae</taxon>
        <taxon>Babesia</taxon>
    </lineage>
</organism>
<protein>
    <submittedName>
        <fullName evidence="3">Uncharacterized protein</fullName>
    </submittedName>
</protein>
<dbReference type="SMART" id="SM00557">
    <property type="entry name" value="IG_FLMN"/>
    <property type="match status" value="1"/>
</dbReference>
<dbReference type="VEuPathDB" id="PiroplasmaDB:BMR1_02g03576"/>
<dbReference type="PROSITE" id="PS50194">
    <property type="entry name" value="FILAMIN_REPEAT"/>
    <property type="match status" value="1"/>
</dbReference>
<evidence type="ECO:0000256" key="2">
    <source>
        <dbReference type="SAM" id="Coils"/>
    </source>
</evidence>
<dbReference type="InterPro" id="IPR013783">
    <property type="entry name" value="Ig-like_fold"/>
</dbReference>
<keyword evidence="2" id="KW-0175">Coiled coil</keyword>
<name>A0A1R4AAU3_BABMR</name>
<dbReference type="InterPro" id="IPR001298">
    <property type="entry name" value="Filamin/ABP280_rpt"/>
</dbReference>
<reference evidence="3 4" key="2">
    <citation type="journal article" date="2013" name="PLoS ONE">
        <title>Whole genome mapping and re-organization of the nuclear and mitochondrial genomes of Babesia microti isolates.</title>
        <authorList>
            <person name="Cornillot E."/>
            <person name="Dassouli A."/>
            <person name="Garg A."/>
            <person name="Pachikara N."/>
            <person name="Randazzo S."/>
            <person name="Depoix D."/>
            <person name="Carcy B."/>
            <person name="Delbecq S."/>
            <person name="Frutos R."/>
            <person name="Silva J.C."/>
            <person name="Sutton R."/>
            <person name="Krause P.J."/>
            <person name="Mamoun C.B."/>
        </authorList>
    </citation>
    <scope>NUCLEOTIDE SEQUENCE [LARGE SCALE GENOMIC DNA]</scope>
    <source>
        <strain evidence="3 4">RI</strain>
    </source>
</reference>
<dbReference type="Proteomes" id="UP000002899">
    <property type="component" value="Chromosome II"/>
</dbReference>
<dbReference type="SUPFAM" id="SSF81296">
    <property type="entry name" value="E set domains"/>
    <property type="match status" value="2"/>
</dbReference>